<name>A0A9P6UNV8_9FUNG</name>
<feature type="region of interest" description="Disordered" evidence="1">
    <location>
        <begin position="1"/>
        <end position="128"/>
    </location>
</feature>
<feature type="compositionally biased region" description="Basic and acidic residues" evidence="1">
    <location>
        <begin position="376"/>
        <end position="395"/>
    </location>
</feature>
<feature type="compositionally biased region" description="Basic and acidic residues" evidence="1">
    <location>
        <begin position="233"/>
        <end position="250"/>
    </location>
</feature>
<accession>A0A9P6UNV8</accession>
<dbReference type="PROSITE" id="PS00973">
    <property type="entry name" value="USP_2"/>
    <property type="match status" value="1"/>
</dbReference>
<dbReference type="CDD" id="cd02257">
    <property type="entry name" value="Peptidase_C19"/>
    <property type="match status" value="1"/>
</dbReference>
<evidence type="ECO:0000313" key="3">
    <source>
        <dbReference type="EMBL" id="KAG0313150.1"/>
    </source>
</evidence>
<dbReference type="OrthoDB" id="6079689at2759"/>
<dbReference type="PANTHER" id="PTHR24006:SF905">
    <property type="entry name" value="UBIQUITIN CARBOXYL-TERMINAL HYDROLASE 1"/>
    <property type="match status" value="1"/>
</dbReference>
<proteinExistence type="predicted"/>
<organism evidence="3 4">
    <name type="scientific">Dissophora globulifera</name>
    <dbReference type="NCBI Taxonomy" id="979702"/>
    <lineage>
        <taxon>Eukaryota</taxon>
        <taxon>Fungi</taxon>
        <taxon>Fungi incertae sedis</taxon>
        <taxon>Mucoromycota</taxon>
        <taxon>Mortierellomycotina</taxon>
        <taxon>Mortierellomycetes</taxon>
        <taxon>Mortierellales</taxon>
        <taxon>Mortierellaceae</taxon>
        <taxon>Dissophora</taxon>
    </lineage>
</organism>
<evidence type="ECO:0000313" key="4">
    <source>
        <dbReference type="Proteomes" id="UP000738325"/>
    </source>
</evidence>
<dbReference type="GO" id="GO:0005829">
    <property type="term" value="C:cytosol"/>
    <property type="evidence" value="ECO:0007669"/>
    <property type="project" value="TreeGrafter"/>
</dbReference>
<reference evidence="3" key="1">
    <citation type="journal article" date="2020" name="Fungal Divers.">
        <title>Resolving the Mortierellaceae phylogeny through synthesis of multi-gene phylogenetics and phylogenomics.</title>
        <authorList>
            <person name="Vandepol N."/>
            <person name="Liber J."/>
            <person name="Desiro A."/>
            <person name="Na H."/>
            <person name="Kennedy M."/>
            <person name="Barry K."/>
            <person name="Grigoriev I.V."/>
            <person name="Miller A.N."/>
            <person name="O'Donnell K."/>
            <person name="Stajich J.E."/>
            <person name="Bonito G."/>
        </authorList>
    </citation>
    <scope>NUCLEOTIDE SEQUENCE</scope>
    <source>
        <strain evidence="3">REB-010B</strain>
    </source>
</reference>
<feature type="region of interest" description="Disordered" evidence="1">
    <location>
        <begin position="208"/>
        <end position="265"/>
    </location>
</feature>
<dbReference type="GO" id="GO:0004843">
    <property type="term" value="F:cysteine-type deubiquitinase activity"/>
    <property type="evidence" value="ECO:0007669"/>
    <property type="project" value="InterPro"/>
</dbReference>
<dbReference type="Gene3D" id="3.90.70.10">
    <property type="entry name" value="Cysteine proteinases"/>
    <property type="match status" value="1"/>
</dbReference>
<dbReference type="InterPro" id="IPR001394">
    <property type="entry name" value="Peptidase_C19_UCH"/>
</dbReference>
<evidence type="ECO:0000259" key="2">
    <source>
        <dbReference type="PROSITE" id="PS50235"/>
    </source>
</evidence>
<feature type="region of interest" description="Disordered" evidence="1">
    <location>
        <begin position="306"/>
        <end position="493"/>
    </location>
</feature>
<dbReference type="PROSITE" id="PS50235">
    <property type="entry name" value="USP_3"/>
    <property type="match status" value="1"/>
</dbReference>
<gene>
    <name evidence="3" type="primary">USP12</name>
    <name evidence="3" type="ORF">BGZ99_009038</name>
</gene>
<dbReference type="PANTHER" id="PTHR24006">
    <property type="entry name" value="UBIQUITIN CARBOXYL-TERMINAL HYDROLASE"/>
    <property type="match status" value="1"/>
</dbReference>
<dbReference type="InterPro" id="IPR038765">
    <property type="entry name" value="Papain-like_cys_pep_sf"/>
</dbReference>
<protein>
    <submittedName>
        <fullName evidence="3">Ubiquitin carboxyl-terminal hydrolase 12</fullName>
    </submittedName>
</protein>
<dbReference type="InterPro" id="IPR050164">
    <property type="entry name" value="Peptidase_C19"/>
</dbReference>
<feature type="region of interest" description="Disordered" evidence="1">
    <location>
        <begin position="277"/>
        <end position="296"/>
    </location>
</feature>
<feature type="compositionally biased region" description="Acidic residues" evidence="1">
    <location>
        <begin position="441"/>
        <end position="488"/>
    </location>
</feature>
<feature type="compositionally biased region" description="Low complexity" evidence="1">
    <location>
        <begin position="95"/>
        <end position="113"/>
    </location>
</feature>
<feature type="domain" description="USP" evidence="2">
    <location>
        <begin position="531"/>
        <end position="940"/>
    </location>
</feature>
<evidence type="ECO:0000256" key="1">
    <source>
        <dbReference type="SAM" id="MobiDB-lite"/>
    </source>
</evidence>
<keyword evidence="4" id="KW-1185">Reference proteome</keyword>
<dbReference type="GO" id="GO:0016579">
    <property type="term" value="P:protein deubiquitination"/>
    <property type="evidence" value="ECO:0007669"/>
    <property type="project" value="InterPro"/>
</dbReference>
<dbReference type="GO" id="GO:0005634">
    <property type="term" value="C:nucleus"/>
    <property type="evidence" value="ECO:0007669"/>
    <property type="project" value="TreeGrafter"/>
</dbReference>
<feature type="compositionally biased region" description="Polar residues" evidence="1">
    <location>
        <begin position="396"/>
        <end position="410"/>
    </location>
</feature>
<feature type="compositionally biased region" description="Acidic residues" evidence="1">
    <location>
        <begin position="359"/>
        <end position="371"/>
    </location>
</feature>
<keyword evidence="3" id="KW-0378">Hydrolase</keyword>
<feature type="compositionally biased region" description="Basic and acidic residues" evidence="1">
    <location>
        <begin position="424"/>
        <end position="439"/>
    </location>
</feature>
<comment type="caution">
    <text evidence="3">The sequence shown here is derived from an EMBL/GenBank/DDBJ whole genome shotgun (WGS) entry which is preliminary data.</text>
</comment>
<feature type="compositionally biased region" description="Low complexity" evidence="1">
    <location>
        <begin position="55"/>
        <end position="68"/>
    </location>
</feature>
<dbReference type="Proteomes" id="UP000738325">
    <property type="component" value="Unassembled WGS sequence"/>
</dbReference>
<dbReference type="EMBL" id="JAAAIP010000739">
    <property type="protein sequence ID" value="KAG0313150.1"/>
    <property type="molecule type" value="Genomic_DNA"/>
</dbReference>
<sequence length="949" mass="104816">MAAFEEFNGSKLALRMKRNDGTLAPPPSTTAMGGSRKRKALTKSTTTHFTGYGVDQDQLGDLQDENQNTRNTSGGRCTDDGAVDTRSIPSIETLSGAAARAGAGAEGSSTPPLAKKHKAPAKTSSSTSELLKYFSKVRVNDQSGSATSITSAASTAAVTSLTATIASTKSKSTEATSIILDSETQQTGQILSERVYKSTLISEPVVILREKVNGRPKSKALDASNEQQGSKESSARVKPREFKESEDERASGPPAKAQHADIAQLFRNSSLERKFTVRQEDSFKQPPQGVIQDEINAPVVIEDKASALAPSAPKPKLKKRVTPATTKESAKPRKSRKSNSRKQDSDLWDSTQSGYNSDLGDDDSDDDDSGDSDFMTSKDSKNSKKKAKANEKPDPNQRSIATMFSFVSPSQPTPIPRTFGRLVRGRDRIKRVADDRTFDLSDSEDAAASEEQVTEDDGDSSGSEEQDQQEEQEEQDEKDEQSDQEEEVPDPRQRSITAMFAKAPLRPVSAFAPVKEPKRQLSQASQMLLSGGLSNISNTCYLNSVLQILRNTTGCVEVLFAIEDKILRLEEMLGSQVPIPEYQRSLFGHALEIFRSLEAREKRGGDEGPAGRPLYPKTVISSLRLGDSIFNSSEQQDAAEFLQYILGQFDDVLKSFLQQRQEQHSGAMAKEVKALIPEKWQPFDTLFQVGVQTVTHCQECPSVSKNVDRGIDLTVQIDVDHPTAIRDLDWGISETMRMEHMKDDNQRFCEKCNSKADAHVFHSFVSLPEIMILRLQRYNFKEGAIKLQNGVSCKERMSFKKWMNKDCNDSTDRNYELCAIIVHRGRVITSGHYYAYIRKDVEIETAITEPDGESRIEKKTYRWLKYNDASVDPISEDDMAKVFSGSVGALTTRVNDTASKDGADGGNEGTLGDGLPEVTLSTFFEDEVAATPYIYVYRRVDDDVERGED</sequence>
<dbReference type="Pfam" id="PF00443">
    <property type="entry name" value="UCH"/>
    <property type="match status" value="1"/>
</dbReference>
<dbReference type="AlphaFoldDB" id="A0A9P6UNV8"/>
<dbReference type="InterPro" id="IPR028889">
    <property type="entry name" value="USP"/>
</dbReference>
<dbReference type="InterPro" id="IPR018200">
    <property type="entry name" value="USP_CS"/>
</dbReference>
<dbReference type="SUPFAM" id="SSF54001">
    <property type="entry name" value="Cysteine proteinases"/>
    <property type="match status" value="1"/>
</dbReference>